<keyword evidence="3" id="KW-0547">Nucleotide-binding</keyword>
<dbReference type="Proteomes" id="UP001055955">
    <property type="component" value="Chromosome"/>
</dbReference>
<dbReference type="Pfam" id="PF00664">
    <property type="entry name" value="ABC_membrane"/>
    <property type="match status" value="1"/>
</dbReference>
<evidence type="ECO:0000256" key="6">
    <source>
        <dbReference type="ARBA" id="ARBA00023136"/>
    </source>
</evidence>
<keyword evidence="4" id="KW-0067">ATP-binding</keyword>
<dbReference type="SUPFAM" id="SSF90123">
    <property type="entry name" value="ABC transporter transmembrane region"/>
    <property type="match status" value="1"/>
</dbReference>
<evidence type="ECO:0000256" key="7">
    <source>
        <dbReference type="SAM" id="Phobius"/>
    </source>
</evidence>
<keyword evidence="2 7" id="KW-0812">Transmembrane</keyword>
<name>A0ABY5DJ04_9GAMM</name>
<evidence type="ECO:0000259" key="9">
    <source>
        <dbReference type="PROSITE" id="PS50929"/>
    </source>
</evidence>
<keyword evidence="5 7" id="KW-1133">Transmembrane helix</keyword>
<dbReference type="PROSITE" id="PS50929">
    <property type="entry name" value="ABC_TM1F"/>
    <property type="match status" value="1"/>
</dbReference>
<dbReference type="CDD" id="cd18575">
    <property type="entry name" value="ABC_6TM_bac_exporter_ABCB8_10_like"/>
    <property type="match status" value="1"/>
</dbReference>
<evidence type="ECO:0000259" key="8">
    <source>
        <dbReference type="PROSITE" id="PS50893"/>
    </source>
</evidence>
<comment type="subcellular location">
    <subcellularLocation>
        <location evidence="1">Cell membrane</location>
        <topology evidence="1">Multi-pass membrane protein</topology>
    </subcellularLocation>
</comment>
<reference evidence="10 11" key="1">
    <citation type="journal article" date="2022" name="Nat. Microbiol.">
        <title>The microbiome of a bacterivorous marine choanoflagellate contains a resource-demanding obligate bacterial associate.</title>
        <authorList>
            <person name="Needham D.M."/>
            <person name="Poirier C."/>
            <person name="Bachy C."/>
            <person name="George E.E."/>
            <person name="Wilken S."/>
            <person name="Yung C.C.M."/>
            <person name="Limardo A.J."/>
            <person name="Morando M."/>
            <person name="Sudek L."/>
            <person name="Malmstrom R.R."/>
            <person name="Keeling P.J."/>
            <person name="Santoro A.E."/>
            <person name="Worden A.Z."/>
        </authorList>
    </citation>
    <scope>NUCLEOTIDE SEQUENCE [LARGE SCALE GENOMIC DNA]</scope>
    <source>
        <strain evidence="10 11">Comchoano-1</strain>
    </source>
</reference>
<dbReference type="InterPro" id="IPR011527">
    <property type="entry name" value="ABC1_TM_dom"/>
</dbReference>
<evidence type="ECO:0000256" key="2">
    <source>
        <dbReference type="ARBA" id="ARBA00022692"/>
    </source>
</evidence>
<feature type="transmembrane region" description="Helical" evidence="7">
    <location>
        <begin position="245"/>
        <end position="271"/>
    </location>
</feature>
<evidence type="ECO:0000313" key="10">
    <source>
        <dbReference type="EMBL" id="UTC24329.1"/>
    </source>
</evidence>
<feature type="transmembrane region" description="Helical" evidence="7">
    <location>
        <begin position="139"/>
        <end position="156"/>
    </location>
</feature>
<dbReference type="Gene3D" id="1.20.1560.10">
    <property type="entry name" value="ABC transporter type 1, transmembrane domain"/>
    <property type="match status" value="1"/>
</dbReference>
<feature type="transmembrane region" description="Helical" evidence="7">
    <location>
        <begin position="21"/>
        <end position="42"/>
    </location>
</feature>
<evidence type="ECO:0000256" key="1">
    <source>
        <dbReference type="ARBA" id="ARBA00004651"/>
    </source>
</evidence>
<dbReference type="EMBL" id="CP092900">
    <property type="protein sequence ID" value="UTC24329.1"/>
    <property type="molecule type" value="Genomic_DNA"/>
</dbReference>
<dbReference type="InterPro" id="IPR003439">
    <property type="entry name" value="ABC_transporter-like_ATP-bd"/>
</dbReference>
<feature type="transmembrane region" description="Helical" evidence="7">
    <location>
        <begin position="62"/>
        <end position="81"/>
    </location>
</feature>
<sequence>MVNRFHSYRLLMPLFVQYRWHVVQAILALFLASAFTLALPMMIKEIVTAAVAEDLAQLQTGFLVTLCVALGLGVASAYRFYMVSWLGERVVAVLRQRLFIHLTRMNSTFFDQNQIGELTSRLITDTTLVEQVVGTSLSVALRNFVLLLGSAVFLFMTSPYLSMLMLVVTPAVVAPVIYFARKYRLLSKESQAFIAESNAYANQVLSLIETVRAYQYEAAAHRHFSGVIEEGFRASKKRIWARSQLTVMIMVLVISAMVAVLWLGTLAVFTGDSGLTAGDIGQFFGYSVYISVAVAALSEVWGDLMRASGAMSRIIDLLAQPVDVQDSGADLKAYDISFDGVSFIYPLRKNIQILNKVSFEAQAGKVTALVGISGAGKSTIFKLLMGFYKHYEGSIQVGQSDSTELSTSGLRSSIALVSHQAGIFPMSLRENITLGGNYTEEAVLAAIKMANIDAFVEMLPDGLDTVVGERGVLLSEGQRQRVALARAIIRDADIVLLDEATNALDAITEEAITSALKGAFAKKTVLVIAHRLATVMDADHIVVLDQGEVQAQGTHRYLLKNSDIYRDIANIQMIISG</sequence>
<dbReference type="InterPro" id="IPR003593">
    <property type="entry name" value="AAA+_ATPase"/>
</dbReference>
<feature type="domain" description="ABC transporter" evidence="8">
    <location>
        <begin position="331"/>
        <end position="571"/>
    </location>
</feature>
<dbReference type="RefSeq" id="WP_258568113.1">
    <property type="nucleotide sequence ID" value="NZ_CP092900.1"/>
</dbReference>
<feature type="domain" description="ABC transmembrane type-1" evidence="9">
    <location>
        <begin position="25"/>
        <end position="306"/>
    </location>
</feature>
<keyword evidence="11" id="KW-1185">Reference proteome</keyword>
<evidence type="ECO:0000256" key="5">
    <source>
        <dbReference type="ARBA" id="ARBA00022989"/>
    </source>
</evidence>
<dbReference type="PROSITE" id="PS50893">
    <property type="entry name" value="ABC_TRANSPORTER_2"/>
    <property type="match status" value="1"/>
</dbReference>
<feature type="transmembrane region" description="Helical" evidence="7">
    <location>
        <begin position="162"/>
        <end position="180"/>
    </location>
</feature>
<keyword evidence="6 7" id="KW-0472">Membrane</keyword>
<dbReference type="InterPro" id="IPR036640">
    <property type="entry name" value="ABC1_TM_sf"/>
</dbReference>
<gene>
    <name evidence="10" type="ORF">MMH89_03720</name>
</gene>
<dbReference type="InterPro" id="IPR027417">
    <property type="entry name" value="P-loop_NTPase"/>
</dbReference>
<proteinExistence type="predicted"/>
<accession>A0ABY5DJ04</accession>
<evidence type="ECO:0000256" key="3">
    <source>
        <dbReference type="ARBA" id="ARBA00022741"/>
    </source>
</evidence>
<dbReference type="SUPFAM" id="SSF52540">
    <property type="entry name" value="P-loop containing nucleoside triphosphate hydrolases"/>
    <property type="match status" value="1"/>
</dbReference>
<dbReference type="PANTHER" id="PTHR43394:SF1">
    <property type="entry name" value="ATP-BINDING CASSETTE SUB-FAMILY B MEMBER 10, MITOCHONDRIAL"/>
    <property type="match status" value="1"/>
</dbReference>
<dbReference type="Gene3D" id="3.40.50.300">
    <property type="entry name" value="P-loop containing nucleotide triphosphate hydrolases"/>
    <property type="match status" value="1"/>
</dbReference>
<organism evidence="10 11">
    <name type="scientific">Candidatus Comchoanobacter bicostacola</name>
    <dbReference type="NCBI Taxonomy" id="2919598"/>
    <lineage>
        <taxon>Bacteria</taxon>
        <taxon>Pseudomonadati</taxon>
        <taxon>Pseudomonadota</taxon>
        <taxon>Gammaproteobacteria</taxon>
        <taxon>Candidatus Comchoanobacterales</taxon>
        <taxon>Candidatus Comchoanobacteraceae</taxon>
        <taxon>Candidatus Comchoanobacter</taxon>
    </lineage>
</organism>
<evidence type="ECO:0000313" key="11">
    <source>
        <dbReference type="Proteomes" id="UP001055955"/>
    </source>
</evidence>
<dbReference type="Pfam" id="PF00005">
    <property type="entry name" value="ABC_tran"/>
    <property type="match status" value="1"/>
</dbReference>
<evidence type="ECO:0000256" key="4">
    <source>
        <dbReference type="ARBA" id="ARBA00022840"/>
    </source>
</evidence>
<dbReference type="PANTHER" id="PTHR43394">
    <property type="entry name" value="ATP-DEPENDENT PERMEASE MDL1, MITOCHONDRIAL"/>
    <property type="match status" value="1"/>
</dbReference>
<dbReference type="SMART" id="SM00382">
    <property type="entry name" value="AAA"/>
    <property type="match status" value="1"/>
</dbReference>
<feature type="transmembrane region" description="Helical" evidence="7">
    <location>
        <begin position="283"/>
        <end position="304"/>
    </location>
</feature>
<protein>
    <submittedName>
        <fullName evidence="10">ABC transporter transmembrane domain-containing protein</fullName>
    </submittedName>
</protein>
<dbReference type="InterPro" id="IPR039421">
    <property type="entry name" value="Type_1_exporter"/>
</dbReference>